<comment type="caution">
    <text evidence="7">The sequence shown here is derived from an EMBL/GenBank/DDBJ whole genome shotgun (WGS) entry which is preliminary data.</text>
</comment>
<feature type="transmembrane region" description="Helical" evidence="5">
    <location>
        <begin position="189"/>
        <end position="209"/>
    </location>
</feature>
<feature type="transmembrane region" description="Helical" evidence="5">
    <location>
        <begin position="114"/>
        <end position="139"/>
    </location>
</feature>
<feature type="transmembrane region" description="Helical" evidence="5">
    <location>
        <begin position="305"/>
        <end position="323"/>
    </location>
</feature>
<feature type="transmembrane region" description="Helical" evidence="5">
    <location>
        <begin position="426"/>
        <end position="446"/>
    </location>
</feature>
<gene>
    <name evidence="7" type="ORF">DCC88_00615</name>
</gene>
<dbReference type="PANTHER" id="PTHR47547:SF1">
    <property type="entry name" value="ASPARTATE-PROTON SYMPORTER"/>
    <property type="match status" value="1"/>
</dbReference>
<organism evidence="7 8">
    <name type="scientific">Spirobacillus cienkowskii</name>
    <dbReference type="NCBI Taxonomy" id="495820"/>
    <lineage>
        <taxon>Bacteria</taxon>
        <taxon>Pseudomonadati</taxon>
        <taxon>Bdellovibrionota</taxon>
        <taxon>Oligoflexia</taxon>
        <taxon>Silvanigrellales</taxon>
        <taxon>Spirobacillus</taxon>
    </lineage>
</organism>
<feature type="transmembrane region" description="Helical" evidence="5">
    <location>
        <begin position="40"/>
        <end position="61"/>
    </location>
</feature>
<dbReference type="GO" id="GO:0016020">
    <property type="term" value="C:membrane"/>
    <property type="evidence" value="ECO:0007669"/>
    <property type="project" value="UniProtKB-SubCell"/>
</dbReference>
<evidence type="ECO:0000256" key="5">
    <source>
        <dbReference type="SAM" id="Phobius"/>
    </source>
</evidence>
<evidence type="ECO:0000256" key="1">
    <source>
        <dbReference type="ARBA" id="ARBA00004141"/>
    </source>
</evidence>
<feature type="transmembrane region" description="Helical" evidence="5">
    <location>
        <begin position="159"/>
        <end position="177"/>
    </location>
</feature>
<accession>A0A369KRM5</accession>
<feature type="transmembrane region" description="Helical" evidence="5">
    <location>
        <begin position="509"/>
        <end position="531"/>
    </location>
</feature>
<feature type="transmembrane region" description="Helical" evidence="5">
    <location>
        <begin position="452"/>
        <end position="473"/>
    </location>
</feature>
<feature type="transmembrane region" description="Helical" evidence="5">
    <location>
        <begin position="221"/>
        <end position="249"/>
    </location>
</feature>
<comment type="subcellular location">
    <subcellularLocation>
        <location evidence="1">Membrane</location>
        <topology evidence="1">Multi-pass membrane protein</topology>
    </subcellularLocation>
</comment>
<feature type="transmembrane region" description="Helical" evidence="5">
    <location>
        <begin position="485"/>
        <end position="503"/>
    </location>
</feature>
<dbReference type="PANTHER" id="PTHR47547">
    <property type="match status" value="1"/>
</dbReference>
<dbReference type="InterPro" id="IPR052962">
    <property type="entry name" value="AA_Transporter_AGT"/>
</dbReference>
<evidence type="ECO:0000256" key="4">
    <source>
        <dbReference type="ARBA" id="ARBA00023136"/>
    </source>
</evidence>
<proteinExistence type="predicted"/>
<evidence type="ECO:0000313" key="7">
    <source>
        <dbReference type="EMBL" id="RDB37329.1"/>
    </source>
</evidence>
<evidence type="ECO:0000259" key="6">
    <source>
        <dbReference type="Pfam" id="PF00324"/>
    </source>
</evidence>
<feature type="transmembrane region" description="Helical" evidence="5">
    <location>
        <begin position="261"/>
        <end position="285"/>
    </location>
</feature>
<keyword evidence="3 5" id="KW-1133">Transmembrane helix</keyword>
<keyword evidence="4 5" id="KW-0472">Membrane</keyword>
<keyword evidence="2 5" id="KW-0812">Transmembrane</keyword>
<feature type="domain" description="Amino acid permease/ SLC12A" evidence="6">
    <location>
        <begin position="40"/>
        <end position="449"/>
    </location>
</feature>
<evidence type="ECO:0000313" key="8">
    <source>
        <dbReference type="Proteomes" id="UP000253934"/>
    </source>
</evidence>
<feature type="transmembrane region" description="Helical" evidence="5">
    <location>
        <begin position="67"/>
        <end position="87"/>
    </location>
</feature>
<keyword evidence="8" id="KW-1185">Reference proteome</keyword>
<feature type="transmembrane region" description="Helical" evidence="5">
    <location>
        <begin position="391"/>
        <end position="414"/>
    </location>
</feature>
<dbReference type="EMBL" id="QOVW01000002">
    <property type="protein sequence ID" value="RDB37329.1"/>
    <property type="molecule type" value="Genomic_DNA"/>
</dbReference>
<dbReference type="Pfam" id="PF00324">
    <property type="entry name" value="AA_permease"/>
    <property type="match status" value="1"/>
</dbReference>
<evidence type="ECO:0000256" key="2">
    <source>
        <dbReference type="ARBA" id="ARBA00022692"/>
    </source>
</evidence>
<reference evidence="7" key="1">
    <citation type="submission" date="2018-04" db="EMBL/GenBank/DDBJ databases">
        <title>Draft genome sequence of the Candidatus Spirobacillus cienkowskii, a pathogen of freshwater Daphnia species, reconstructed from hemolymph metagenomic reads.</title>
        <authorList>
            <person name="Bresciani L."/>
            <person name="Lemos L.N."/>
            <person name="Wale N."/>
            <person name="Lin J.Y."/>
            <person name="Fernandes G.R."/>
            <person name="Duffy M.A."/>
            <person name="Rodrigues J.M."/>
        </authorList>
    </citation>
    <scope>NUCLEOTIDE SEQUENCE [LARGE SCALE GENOMIC DNA]</scope>
    <source>
        <strain evidence="7">Binning01</strain>
    </source>
</reference>
<dbReference type="InterPro" id="IPR004841">
    <property type="entry name" value="AA-permease/SLC12A_dom"/>
</dbReference>
<dbReference type="Gene3D" id="1.20.1740.10">
    <property type="entry name" value="Amino acid/polyamine transporter I"/>
    <property type="match status" value="1"/>
</dbReference>
<sequence length="558" mass="61030">MHKNLFSPSYTYYMVSGTHYSLLKASQNMELKRNISKTSLLFLSIGSIIGSGWLFGSFYTAQTAGPAAILSWIIGGFCVGIIALTFAELSTMLPLSGGSTAFVTLSHGKMTGAIFAWITWLWTMVIAPIEVQAILQYASNYIPNLTEKINNNQVLTDKGLLFAALLLGIMSFINIVGVKIMTETTKLVVVWKLIVPLSVAILLLTTQIHPSNLTSSEFAPFGFTGVLSSIAIGGVSFSFFGFQTAIFVAGEAKNPQKSIPIALFGSIAACMLLYTLLQLGFILAIDPSAVAAGWDKIQFSGDSGPFAGIFLALGLGFMVKVLYVDAFISPLGTAVGYVAASSRILYSISLQNDAPKAFAKVNRFSIPWLAIIANYIIGLLLFLPFSGWQSMIAFLSSAIVLTLACGPLCLPIFRKNFASIERPFKLPFYNLISLFAFYICNLMLLWTGWNTLWKLIFAVFLGVIVFSFTHIFNKNNKNEILHLKSFIWLAVYLVFSGIISYLSTFGGGIGIISMELSFLVVAINSIIIFILSNKTSLNKSESNKIYNKLMQKHTKSKN</sequence>
<evidence type="ECO:0000256" key="3">
    <source>
        <dbReference type="ARBA" id="ARBA00022989"/>
    </source>
</evidence>
<name>A0A369KRM5_9BACT</name>
<dbReference type="AlphaFoldDB" id="A0A369KRM5"/>
<feature type="transmembrane region" description="Helical" evidence="5">
    <location>
        <begin position="366"/>
        <end position="385"/>
    </location>
</feature>
<dbReference type="Proteomes" id="UP000253934">
    <property type="component" value="Unassembled WGS sequence"/>
</dbReference>
<dbReference type="GO" id="GO:0055085">
    <property type="term" value="P:transmembrane transport"/>
    <property type="evidence" value="ECO:0007669"/>
    <property type="project" value="InterPro"/>
</dbReference>
<protein>
    <submittedName>
        <fullName evidence="7">APC family permease</fullName>
    </submittedName>
</protein>